<gene>
    <name evidence="2" type="ORF">A3B24_00835</name>
</gene>
<evidence type="ECO:0000256" key="1">
    <source>
        <dbReference type="SAM" id="Phobius"/>
    </source>
</evidence>
<name>A0A1G2RK68_9BACT</name>
<evidence type="ECO:0000313" key="2">
    <source>
        <dbReference type="EMBL" id="OHA73177.1"/>
    </source>
</evidence>
<evidence type="ECO:0000313" key="3">
    <source>
        <dbReference type="Proteomes" id="UP000176917"/>
    </source>
</evidence>
<dbReference type="Proteomes" id="UP000176917">
    <property type="component" value="Unassembled WGS sequence"/>
</dbReference>
<feature type="transmembrane region" description="Helical" evidence="1">
    <location>
        <begin position="20"/>
        <end position="40"/>
    </location>
</feature>
<protein>
    <recommendedName>
        <fullName evidence="4">PilN domain-containing protein</fullName>
    </recommendedName>
</protein>
<organism evidence="2 3">
    <name type="scientific">Candidatus Wildermuthbacteria bacterium RIFCSPLOWO2_01_FULL_48_16</name>
    <dbReference type="NCBI Taxonomy" id="1802461"/>
    <lineage>
        <taxon>Bacteria</taxon>
        <taxon>Candidatus Wildermuthiibacteriota</taxon>
    </lineage>
</organism>
<comment type="caution">
    <text evidence="2">The sequence shown here is derived from an EMBL/GenBank/DDBJ whole genome shotgun (WGS) entry which is preliminary data.</text>
</comment>
<keyword evidence="1" id="KW-1133">Transmembrane helix</keyword>
<dbReference type="AlphaFoldDB" id="A0A1G2RK68"/>
<sequence length="169" mass="18966">MQDLIPKTQSESFFTKNTVLYTGISLLVLSAGLFVLFQVLKGNTEQSTAELNTVLLGGKTSQERELERSVLGYQKRIEYFSSFLKSQDDTLPFFAFLEARTHPSVFFNDARLNVQENRMVLSGQSTDFGSLGEQIASFEGQQELRNVKLTDVSLSKGQVLFTMELTFAP</sequence>
<accession>A0A1G2RK68</accession>
<reference evidence="2 3" key="1">
    <citation type="journal article" date="2016" name="Nat. Commun.">
        <title>Thousands of microbial genomes shed light on interconnected biogeochemical processes in an aquifer system.</title>
        <authorList>
            <person name="Anantharaman K."/>
            <person name="Brown C.T."/>
            <person name="Hug L.A."/>
            <person name="Sharon I."/>
            <person name="Castelle C.J."/>
            <person name="Probst A.J."/>
            <person name="Thomas B.C."/>
            <person name="Singh A."/>
            <person name="Wilkins M.J."/>
            <person name="Karaoz U."/>
            <person name="Brodie E.L."/>
            <person name="Williams K.H."/>
            <person name="Hubbard S.S."/>
            <person name="Banfield J.F."/>
        </authorList>
    </citation>
    <scope>NUCLEOTIDE SEQUENCE [LARGE SCALE GENOMIC DNA]</scope>
</reference>
<keyword evidence="1" id="KW-0472">Membrane</keyword>
<dbReference type="STRING" id="1802461.A3B24_00835"/>
<keyword evidence="1" id="KW-0812">Transmembrane</keyword>
<evidence type="ECO:0008006" key="4">
    <source>
        <dbReference type="Google" id="ProtNLM"/>
    </source>
</evidence>
<proteinExistence type="predicted"/>
<dbReference type="EMBL" id="MHUG01000015">
    <property type="protein sequence ID" value="OHA73177.1"/>
    <property type="molecule type" value="Genomic_DNA"/>
</dbReference>